<keyword evidence="3" id="KW-1185">Reference proteome</keyword>
<evidence type="ECO:0000313" key="3">
    <source>
        <dbReference type="Proteomes" id="UP001357485"/>
    </source>
</evidence>
<sequence length="61" mass="6599">MSTAVVGAANARLEEADAEGRTLREESQDENRSRDENRSQDENAGQEENNAEKGGEGPPQP</sequence>
<name>A0ABR0LVR8_9PEZI</name>
<organism evidence="2 3">
    <name type="scientific">Cryomyces antarcticus</name>
    <dbReference type="NCBI Taxonomy" id="329879"/>
    <lineage>
        <taxon>Eukaryota</taxon>
        <taxon>Fungi</taxon>
        <taxon>Dikarya</taxon>
        <taxon>Ascomycota</taxon>
        <taxon>Pezizomycotina</taxon>
        <taxon>Dothideomycetes</taxon>
        <taxon>Dothideomycetes incertae sedis</taxon>
        <taxon>Cryomyces</taxon>
    </lineage>
</organism>
<evidence type="ECO:0000256" key="1">
    <source>
        <dbReference type="SAM" id="MobiDB-lite"/>
    </source>
</evidence>
<feature type="compositionally biased region" description="Basic and acidic residues" evidence="1">
    <location>
        <begin position="12"/>
        <end position="41"/>
    </location>
</feature>
<dbReference type="EMBL" id="JAVRRA010009465">
    <property type="protein sequence ID" value="KAK5248055.1"/>
    <property type="molecule type" value="Genomic_DNA"/>
</dbReference>
<feature type="non-terminal residue" evidence="2">
    <location>
        <position position="61"/>
    </location>
</feature>
<feature type="region of interest" description="Disordered" evidence="1">
    <location>
        <begin position="1"/>
        <end position="61"/>
    </location>
</feature>
<gene>
    <name evidence="2" type="ORF">LTR16_006591</name>
</gene>
<dbReference type="Proteomes" id="UP001357485">
    <property type="component" value="Unassembled WGS sequence"/>
</dbReference>
<protein>
    <submittedName>
        <fullName evidence="2">Uncharacterized protein</fullName>
    </submittedName>
</protein>
<accession>A0ABR0LVR8</accession>
<proteinExistence type="predicted"/>
<evidence type="ECO:0000313" key="2">
    <source>
        <dbReference type="EMBL" id="KAK5248055.1"/>
    </source>
</evidence>
<comment type="caution">
    <text evidence="2">The sequence shown here is derived from an EMBL/GenBank/DDBJ whole genome shotgun (WGS) entry which is preliminary data.</text>
</comment>
<reference evidence="2 3" key="1">
    <citation type="submission" date="2023-08" db="EMBL/GenBank/DDBJ databases">
        <title>Black Yeasts Isolated from many extreme environments.</title>
        <authorList>
            <person name="Coleine C."/>
            <person name="Stajich J.E."/>
            <person name="Selbmann L."/>
        </authorList>
    </citation>
    <scope>NUCLEOTIDE SEQUENCE [LARGE SCALE GENOMIC DNA]</scope>
    <source>
        <strain evidence="2 3">CCFEE 536</strain>
    </source>
</reference>